<dbReference type="GO" id="GO:0005576">
    <property type="term" value="C:extracellular region"/>
    <property type="evidence" value="ECO:0007669"/>
    <property type="project" value="UniProtKB-SubCell"/>
</dbReference>
<evidence type="ECO:0000256" key="7">
    <source>
        <dbReference type="ARBA" id="ARBA00022559"/>
    </source>
</evidence>
<dbReference type="GO" id="GO:0042744">
    <property type="term" value="P:hydrogen peroxide catabolic process"/>
    <property type="evidence" value="ECO:0007669"/>
    <property type="project" value="UniProtKB-KW"/>
</dbReference>
<evidence type="ECO:0000256" key="13">
    <source>
        <dbReference type="ARBA" id="ARBA00023157"/>
    </source>
</evidence>
<reference evidence="24" key="1">
    <citation type="submission" date="2024-06" db="EMBL/GenBank/DDBJ databases">
        <authorList>
            <person name="Ryan C."/>
        </authorList>
    </citation>
    <scope>NUCLEOTIDE SEQUENCE [LARGE SCALE GENOMIC DNA]</scope>
</reference>
<evidence type="ECO:0000256" key="12">
    <source>
        <dbReference type="ARBA" id="ARBA00023004"/>
    </source>
</evidence>
<comment type="function">
    <text evidence="2">Removal of H(2)O(2), oxidation of toxic reductants, biosynthesis and degradation of lignin, suberization, auxin catabolism, response to environmental stresses such as wounding, pathogen attack and oxidative stress. These functions might be dependent on each isozyme/isoform in each plant tissue.</text>
</comment>
<comment type="similarity">
    <text evidence="21">Belongs to the peroxidase family. Classical plant (class III) peroxidase subfamily.</text>
</comment>
<dbReference type="PANTHER" id="PTHR31517">
    <property type="match status" value="1"/>
</dbReference>
<evidence type="ECO:0000256" key="15">
    <source>
        <dbReference type="ARBA" id="ARBA00023324"/>
    </source>
</evidence>
<feature type="binding site" evidence="18">
    <location>
        <position position="77"/>
    </location>
    <ligand>
        <name>Ca(2+)</name>
        <dbReference type="ChEBI" id="CHEBI:29108"/>
        <label>1</label>
    </ligand>
</feature>
<keyword evidence="21" id="KW-0732">Signal</keyword>
<feature type="binding site" evidence="18">
    <location>
        <position position="261"/>
    </location>
    <ligand>
        <name>Ca(2+)</name>
        <dbReference type="ChEBI" id="CHEBI:29108"/>
        <label>2</label>
    </ligand>
</feature>
<feature type="site" description="Transition state stabilizer" evidence="19">
    <location>
        <position position="72"/>
    </location>
</feature>
<evidence type="ECO:0000259" key="22">
    <source>
        <dbReference type="PROSITE" id="PS50873"/>
    </source>
</evidence>
<accession>A0ABC8ZAV5</accession>
<evidence type="ECO:0000256" key="9">
    <source>
        <dbReference type="ARBA" id="ARBA00022723"/>
    </source>
</evidence>
<evidence type="ECO:0000256" key="2">
    <source>
        <dbReference type="ARBA" id="ARBA00002322"/>
    </source>
</evidence>
<dbReference type="Pfam" id="PF00141">
    <property type="entry name" value="peroxidase"/>
    <property type="match status" value="1"/>
</dbReference>
<proteinExistence type="inferred from homology"/>
<feature type="disulfide bond" evidence="20">
    <location>
        <begin position="78"/>
        <end position="83"/>
    </location>
</feature>
<dbReference type="GO" id="GO:0020037">
    <property type="term" value="F:heme binding"/>
    <property type="evidence" value="ECO:0007669"/>
    <property type="project" value="UniProtKB-UniRule"/>
</dbReference>
<keyword evidence="11 21" id="KW-0560">Oxidoreductase</keyword>
<evidence type="ECO:0000256" key="14">
    <source>
        <dbReference type="ARBA" id="ARBA00023180"/>
    </source>
</evidence>
<evidence type="ECO:0000256" key="21">
    <source>
        <dbReference type="RuleBase" id="RU362060"/>
    </source>
</evidence>
<feature type="binding site" description="axial binding residue" evidence="18">
    <location>
        <position position="207"/>
    </location>
    <ligand>
        <name>heme b</name>
        <dbReference type="ChEBI" id="CHEBI:60344"/>
    </ligand>
    <ligandPart>
        <name>Fe</name>
        <dbReference type="ChEBI" id="CHEBI:18248"/>
    </ligandPart>
</feature>
<dbReference type="EMBL" id="OZ075128">
    <property type="protein sequence ID" value="CAL4957047.1"/>
    <property type="molecule type" value="Genomic_DNA"/>
</dbReference>
<dbReference type="EC" id="1.11.1.7" evidence="5 21"/>
<feature type="active site" description="Proton acceptor" evidence="16">
    <location>
        <position position="76"/>
    </location>
</feature>
<protein>
    <recommendedName>
        <fullName evidence="5 21">Peroxidase</fullName>
        <ecNumber evidence="5 21">1.11.1.7</ecNumber>
    </recommendedName>
</protein>
<dbReference type="PRINTS" id="PR00461">
    <property type="entry name" value="PLPEROXIDASE"/>
</dbReference>
<evidence type="ECO:0000256" key="17">
    <source>
        <dbReference type="PIRSR" id="PIRSR600823-2"/>
    </source>
</evidence>
<feature type="disulfide bond" evidence="20">
    <location>
        <begin position="134"/>
        <end position="334"/>
    </location>
</feature>
<dbReference type="FunFam" id="1.10.420.10:FF:000006">
    <property type="entry name" value="Peroxidase"/>
    <property type="match status" value="1"/>
</dbReference>
<keyword evidence="10 18" id="KW-0106">Calcium</keyword>
<dbReference type="GO" id="GO:0006979">
    <property type="term" value="P:response to oxidative stress"/>
    <property type="evidence" value="ECO:0007669"/>
    <property type="project" value="UniProtKB-UniRule"/>
</dbReference>
<dbReference type="GO" id="GO:0140825">
    <property type="term" value="F:lactoperoxidase activity"/>
    <property type="evidence" value="ECO:0007669"/>
    <property type="project" value="UniProtKB-EC"/>
</dbReference>
<evidence type="ECO:0000256" key="18">
    <source>
        <dbReference type="PIRSR" id="PIRSR600823-3"/>
    </source>
</evidence>
<feature type="binding site" evidence="18">
    <location>
        <position position="101"/>
    </location>
    <ligand>
        <name>Ca(2+)</name>
        <dbReference type="ChEBI" id="CHEBI:29108"/>
        <label>1</label>
    </ligand>
</feature>
<keyword evidence="14" id="KW-0325">Glycoprotein</keyword>
<keyword evidence="8 21" id="KW-0349">Heme</keyword>
<evidence type="ECO:0000313" key="23">
    <source>
        <dbReference type="EMBL" id="CAL4957047.1"/>
    </source>
</evidence>
<dbReference type="PROSITE" id="PS00436">
    <property type="entry name" value="PEROXIDASE_2"/>
    <property type="match status" value="1"/>
</dbReference>
<evidence type="ECO:0000256" key="1">
    <source>
        <dbReference type="ARBA" id="ARBA00000189"/>
    </source>
</evidence>
<dbReference type="SUPFAM" id="SSF48113">
    <property type="entry name" value="Heme-dependent peroxidases"/>
    <property type="match status" value="1"/>
</dbReference>
<feature type="disulfide bond" evidence="20">
    <location>
        <begin position="45"/>
        <end position="128"/>
    </location>
</feature>
<keyword evidence="6 21" id="KW-0964">Secreted</keyword>
<organism evidence="23 24">
    <name type="scientific">Urochloa decumbens</name>
    <dbReference type="NCBI Taxonomy" id="240449"/>
    <lineage>
        <taxon>Eukaryota</taxon>
        <taxon>Viridiplantae</taxon>
        <taxon>Streptophyta</taxon>
        <taxon>Embryophyta</taxon>
        <taxon>Tracheophyta</taxon>
        <taxon>Spermatophyta</taxon>
        <taxon>Magnoliopsida</taxon>
        <taxon>Liliopsida</taxon>
        <taxon>Poales</taxon>
        <taxon>Poaceae</taxon>
        <taxon>PACMAD clade</taxon>
        <taxon>Panicoideae</taxon>
        <taxon>Panicodae</taxon>
        <taxon>Paniceae</taxon>
        <taxon>Melinidinae</taxon>
        <taxon>Urochloa</taxon>
    </lineage>
</organism>
<dbReference type="Gene3D" id="1.10.520.10">
    <property type="match status" value="1"/>
</dbReference>
<feature type="chain" id="PRO_5044530976" description="Peroxidase" evidence="21">
    <location>
        <begin position="29"/>
        <end position="338"/>
    </location>
</feature>
<dbReference type="Gene3D" id="1.10.420.10">
    <property type="entry name" value="Peroxidase, domain 2"/>
    <property type="match status" value="1"/>
</dbReference>
<evidence type="ECO:0000256" key="19">
    <source>
        <dbReference type="PIRSR" id="PIRSR600823-4"/>
    </source>
</evidence>
<evidence type="ECO:0000256" key="4">
    <source>
        <dbReference type="ARBA" id="ARBA00006873"/>
    </source>
</evidence>
<evidence type="ECO:0000256" key="10">
    <source>
        <dbReference type="ARBA" id="ARBA00022837"/>
    </source>
</evidence>
<evidence type="ECO:0000256" key="5">
    <source>
        <dbReference type="ARBA" id="ARBA00012313"/>
    </source>
</evidence>
<feature type="binding site" evidence="18">
    <location>
        <position position="258"/>
    </location>
    <ligand>
        <name>Ca(2+)</name>
        <dbReference type="ChEBI" id="CHEBI:29108"/>
        <label>2</label>
    </ligand>
</feature>
<evidence type="ECO:0000256" key="16">
    <source>
        <dbReference type="PIRSR" id="PIRSR600823-1"/>
    </source>
</evidence>
<feature type="domain" description="Plant heme peroxidase family profile" evidence="22">
    <location>
        <begin position="35"/>
        <end position="338"/>
    </location>
</feature>
<feature type="disulfide bond" evidence="20">
    <location>
        <begin position="214"/>
        <end position="241"/>
    </location>
</feature>
<name>A0ABC8ZAV5_9POAL</name>
<feature type="binding site" evidence="18">
    <location>
        <position position="80"/>
    </location>
    <ligand>
        <name>Ca(2+)</name>
        <dbReference type="ChEBI" id="CHEBI:29108"/>
        <label>1</label>
    </ligand>
</feature>
<dbReference type="PROSITE" id="PS00435">
    <property type="entry name" value="PEROXIDASE_1"/>
    <property type="match status" value="1"/>
</dbReference>
<dbReference type="InterPro" id="IPR019794">
    <property type="entry name" value="Peroxidases_AS"/>
</dbReference>
<dbReference type="InterPro" id="IPR002016">
    <property type="entry name" value="Haem_peroxidase"/>
</dbReference>
<feature type="binding site" evidence="18">
    <location>
        <position position="84"/>
    </location>
    <ligand>
        <name>Ca(2+)</name>
        <dbReference type="ChEBI" id="CHEBI:29108"/>
        <label>1</label>
    </ligand>
</feature>
<sequence>MMKRGGTVVPLLATLPIVLLSWIAVVSSVASSESRLQVGYYNRTCPRAEDLIRNIVHAAIRRDPGNGPGLVRLFFHDCFVRGCDASVLLDTAPGSNATSVEKASQANNPSLRGFGVIDRAKRVLERRCRRTVSCADIVAFAARDACRIMGGINFAVPAGRRDGRVSNASEVLDNLPGPFVANVTNLVGSFAAKNLTADDMVTLSGAHSFGRSHCSAFSFRLYPRIAEDMNATYGRGLRKRCPAATGGGRGRDRVVDLDSRTELLLDNQYYRNVQAREVLFTSDVALLGRNDTAALVDLYARNRTLWAARFADAMVKMGRLDVLTGSQGEIRKFCNRVN</sequence>
<dbReference type="PROSITE" id="PS50873">
    <property type="entry name" value="PEROXIDASE_4"/>
    <property type="match status" value="1"/>
</dbReference>
<comment type="cofactor">
    <cofactor evidence="18 21">
        <name>Ca(2+)</name>
        <dbReference type="ChEBI" id="CHEBI:29108"/>
    </cofactor>
    <text evidence="18 21">Binds 2 calcium ions per subunit.</text>
</comment>
<dbReference type="AlphaFoldDB" id="A0ABC8ZAV5"/>
<dbReference type="PRINTS" id="PR00458">
    <property type="entry name" value="PEROXIDASE"/>
</dbReference>
<comment type="similarity">
    <text evidence="4">Belongs to the peroxidase family. Ascorbate peroxidase subfamily.</text>
</comment>
<dbReference type="InterPro" id="IPR019793">
    <property type="entry name" value="Peroxidases_heam-ligand_BS"/>
</dbReference>
<feature type="binding site" evidence="17">
    <location>
        <position position="176"/>
    </location>
    <ligand>
        <name>substrate</name>
    </ligand>
</feature>
<evidence type="ECO:0000256" key="20">
    <source>
        <dbReference type="PIRSR" id="PIRSR600823-5"/>
    </source>
</evidence>
<comment type="subcellular location">
    <subcellularLocation>
        <location evidence="3 21">Secreted</location>
    </subcellularLocation>
</comment>
<comment type="catalytic activity">
    <reaction evidence="1 21">
        <text>2 a phenolic donor + H2O2 = 2 a phenolic radical donor + 2 H2O</text>
        <dbReference type="Rhea" id="RHEA:56136"/>
        <dbReference type="ChEBI" id="CHEBI:15377"/>
        <dbReference type="ChEBI" id="CHEBI:16240"/>
        <dbReference type="ChEBI" id="CHEBI:139520"/>
        <dbReference type="ChEBI" id="CHEBI:139521"/>
        <dbReference type="EC" id="1.11.1.7"/>
    </reaction>
</comment>
<evidence type="ECO:0000256" key="6">
    <source>
        <dbReference type="ARBA" id="ARBA00022525"/>
    </source>
</evidence>
<keyword evidence="12 18" id="KW-0408">Iron</keyword>
<dbReference type="PANTHER" id="PTHR31517:SF84">
    <property type="entry name" value="PEROXIDASE"/>
    <property type="match status" value="1"/>
</dbReference>
<gene>
    <name evidence="23" type="ORF">URODEC1_LOCUS42316</name>
</gene>
<keyword evidence="24" id="KW-1185">Reference proteome</keyword>
<dbReference type="InterPro" id="IPR010255">
    <property type="entry name" value="Haem_peroxidase_sf"/>
</dbReference>
<evidence type="ECO:0000313" key="24">
    <source>
        <dbReference type="Proteomes" id="UP001497457"/>
    </source>
</evidence>
<keyword evidence="9 18" id="KW-0479">Metal-binding</keyword>
<dbReference type="CDD" id="cd00693">
    <property type="entry name" value="secretory_peroxidase"/>
    <property type="match status" value="1"/>
</dbReference>
<feature type="signal peptide" evidence="21">
    <location>
        <begin position="1"/>
        <end position="28"/>
    </location>
</feature>
<dbReference type="Proteomes" id="UP001497457">
    <property type="component" value="Chromosome 18b"/>
</dbReference>
<keyword evidence="7 21" id="KW-0575">Peroxidase</keyword>
<dbReference type="InterPro" id="IPR033905">
    <property type="entry name" value="Secretory_peroxidase"/>
</dbReference>
<feature type="binding site" evidence="18">
    <location>
        <position position="266"/>
    </location>
    <ligand>
        <name>Ca(2+)</name>
        <dbReference type="ChEBI" id="CHEBI:29108"/>
        <label>2</label>
    </ligand>
</feature>
<comment type="cofactor">
    <cofactor evidence="18 21">
        <name>heme b</name>
        <dbReference type="ChEBI" id="CHEBI:60344"/>
    </cofactor>
    <text evidence="18 21">Binds 1 heme b (iron(II)-protoporphyrin IX) group per subunit.</text>
</comment>
<reference evidence="23 24" key="2">
    <citation type="submission" date="2024-10" db="EMBL/GenBank/DDBJ databases">
        <authorList>
            <person name="Ryan C."/>
        </authorList>
    </citation>
    <scope>NUCLEOTIDE SEQUENCE [LARGE SCALE GENOMIC DNA]</scope>
</reference>
<dbReference type="GO" id="GO:0046872">
    <property type="term" value="F:metal ion binding"/>
    <property type="evidence" value="ECO:0007669"/>
    <property type="project" value="UniProtKB-UniRule"/>
</dbReference>
<feature type="binding site" evidence="18">
    <location>
        <position position="86"/>
    </location>
    <ligand>
        <name>Ca(2+)</name>
        <dbReference type="ChEBI" id="CHEBI:29108"/>
        <label>1</label>
    </ligand>
</feature>
<dbReference type="InterPro" id="IPR000823">
    <property type="entry name" value="Peroxidase_pln"/>
</dbReference>
<keyword evidence="13 20" id="KW-1015">Disulfide bond</keyword>
<evidence type="ECO:0000256" key="11">
    <source>
        <dbReference type="ARBA" id="ARBA00023002"/>
    </source>
</evidence>
<feature type="binding site" evidence="18">
    <location>
        <position position="82"/>
    </location>
    <ligand>
        <name>Ca(2+)</name>
        <dbReference type="ChEBI" id="CHEBI:29108"/>
        <label>1</label>
    </ligand>
</feature>
<evidence type="ECO:0000256" key="3">
    <source>
        <dbReference type="ARBA" id="ARBA00004613"/>
    </source>
</evidence>
<keyword evidence="15 21" id="KW-0376">Hydrogen peroxide</keyword>
<evidence type="ECO:0000256" key="8">
    <source>
        <dbReference type="ARBA" id="ARBA00022617"/>
    </source>
</evidence>
<dbReference type="FunFam" id="1.10.520.10:FF:000008">
    <property type="entry name" value="Peroxidase"/>
    <property type="match status" value="1"/>
</dbReference>